<accession>A0AA40DMI1</accession>
<dbReference type="Gene3D" id="2.115.10.20">
    <property type="entry name" value="Glycosyl hydrolase domain, family 43"/>
    <property type="match status" value="2"/>
</dbReference>
<dbReference type="InterPro" id="IPR023296">
    <property type="entry name" value="Glyco_hydro_beta-prop_sf"/>
</dbReference>
<reference evidence="4" key="1">
    <citation type="submission" date="2023-06" db="EMBL/GenBank/DDBJ databases">
        <title>Genome-scale phylogeny and comparative genomics of the fungal order Sordariales.</title>
        <authorList>
            <consortium name="Lawrence Berkeley National Laboratory"/>
            <person name="Hensen N."/>
            <person name="Bonometti L."/>
            <person name="Westerberg I."/>
            <person name="Brannstrom I.O."/>
            <person name="Guillou S."/>
            <person name="Cros-Aarteil S."/>
            <person name="Calhoun S."/>
            <person name="Haridas S."/>
            <person name="Kuo A."/>
            <person name="Mondo S."/>
            <person name="Pangilinan J."/>
            <person name="Riley R."/>
            <person name="LaButti K."/>
            <person name="Andreopoulos B."/>
            <person name="Lipzen A."/>
            <person name="Chen C."/>
            <person name="Yanf M."/>
            <person name="Daum C."/>
            <person name="Ng V."/>
            <person name="Clum A."/>
            <person name="Steindorff A."/>
            <person name="Ohm R."/>
            <person name="Martin F."/>
            <person name="Silar P."/>
            <person name="Natvig D."/>
            <person name="Lalanne C."/>
            <person name="Gautier V."/>
            <person name="Ament-velasquez S.L."/>
            <person name="Kruys A."/>
            <person name="Hutchinson M.I."/>
            <person name="Powell A.J."/>
            <person name="Barry K."/>
            <person name="Miller A.N."/>
            <person name="Grigoriev I.V."/>
            <person name="Debuchy R."/>
            <person name="Gladieux P."/>
            <person name="Thoren M.H."/>
            <person name="Johannesson H."/>
        </authorList>
    </citation>
    <scope>NUCLEOTIDE SEQUENCE</scope>
    <source>
        <strain evidence="4">SMH2392-1A</strain>
    </source>
</reference>
<sequence>MLTSKVAAMVDIALGSLICVAQADNPIIQTIYAADPAPYVWTDTVWLFADHDKPGSTTYTMRDWRLFSSNAAQRQVLLLCVHDAHRRVVWHRRRGTAILFPGVPGRAGQAAGHQRQHRPDDVDRRRPRHRPGVPVLGQPGVLLRQAQQGTGVVQRRHRVGAEHPASLRPKFAEGPWMYQRTCNGTYYNVFAANCCPEDIRSPTAPGPTGPWTYRGQSWPRNSDVRWL</sequence>
<dbReference type="SUPFAM" id="SSF75005">
    <property type="entry name" value="Arabinanase/levansucrase/invertase"/>
    <property type="match status" value="1"/>
</dbReference>
<dbReference type="InterPro" id="IPR052176">
    <property type="entry name" value="Glycosyl_Hydrlase_43_Enz"/>
</dbReference>
<dbReference type="PANTHER" id="PTHR43772">
    <property type="entry name" value="ENDO-1,4-BETA-XYLANASE"/>
    <property type="match status" value="1"/>
</dbReference>
<evidence type="ECO:0000256" key="2">
    <source>
        <dbReference type="SAM" id="MobiDB-lite"/>
    </source>
</evidence>
<keyword evidence="3" id="KW-0732">Signal</keyword>
<proteinExistence type="predicted"/>
<feature type="region of interest" description="Disordered" evidence="2">
    <location>
        <begin position="105"/>
        <end position="137"/>
    </location>
</feature>
<evidence type="ECO:0000313" key="4">
    <source>
        <dbReference type="EMBL" id="KAK0706267.1"/>
    </source>
</evidence>
<dbReference type="GeneID" id="85318344"/>
<feature type="signal peptide" evidence="3">
    <location>
        <begin position="1"/>
        <end position="23"/>
    </location>
</feature>
<dbReference type="EMBL" id="JAUIRO010000007">
    <property type="protein sequence ID" value="KAK0706267.1"/>
    <property type="molecule type" value="Genomic_DNA"/>
</dbReference>
<keyword evidence="1" id="KW-0119">Carbohydrate metabolism</keyword>
<evidence type="ECO:0000256" key="1">
    <source>
        <dbReference type="ARBA" id="ARBA00023277"/>
    </source>
</evidence>
<comment type="caution">
    <text evidence="4">The sequence shown here is derived from an EMBL/GenBank/DDBJ whole genome shotgun (WGS) entry which is preliminary data.</text>
</comment>
<evidence type="ECO:0000256" key="3">
    <source>
        <dbReference type="SAM" id="SignalP"/>
    </source>
</evidence>
<organism evidence="4 5">
    <name type="scientific">Lasiosphaeria miniovina</name>
    <dbReference type="NCBI Taxonomy" id="1954250"/>
    <lineage>
        <taxon>Eukaryota</taxon>
        <taxon>Fungi</taxon>
        <taxon>Dikarya</taxon>
        <taxon>Ascomycota</taxon>
        <taxon>Pezizomycotina</taxon>
        <taxon>Sordariomycetes</taxon>
        <taxon>Sordariomycetidae</taxon>
        <taxon>Sordariales</taxon>
        <taxon>Lasiosphaeriaceae</taxon>
        <taxon>Lasiosphaeria</taxon>
    </lineage>
</organism>
<dbReference type="Proteomes" id="UP001172101">
    <property type="component" value="Unassembled WGS sequence"/>
</dbReference>
<dbReference type="PANTHER" id="PTHR43772:SF2">
    <property type="entry name" value="PUTATIVE (AFU_ORTHOLOGUE AFUA_2G04480)-RELATED"/>
    <property type="match status" value="1"/>
</dbReference>
<feature type="chain" id="PRO_5041332782" evidence="3">
    <location>
        <begin position="24"/>
        <end position="227"/>
    </location>
</feature>
<evidence type="ECO:0000313" key="5">
    <source>
        <dbReference type="Proteomes" id="UP001172101"/>
    </source>
</evidence>
<dbReference type="RefSeq" id="XP_060291361.1">
    <property type="nucleotide sequence ID" value="XM_060435074.1"/>
</dbReference>
<keyword evidence="5" id="KW-1185">Reference proteome</keyword>
<gene>
    <name evidence="4" type="ORF">B0T26DRAFT_446517</name>
</gene>
<name>A0AA40DMI1_9PEZI</name>
<protein>
    <submittedName>
        <fullName evidence="4">Uncharacterized protein</fullName>
    </submittedName>
</protein>
<dbReference type="AlphaFoldDB" id="A0AA40DMI1"/>